<protein>
    <submittedName>
        <fullName evidence="1">Uncharacterized protein</fullName>
    </submittedName>
</protein>
<reference evidence="1 2" key="2">
    <citation type="journal article" date="2022" name="Mol. Biol. Evol.">
        <title>Comparative Genomics Reveals Insights into the Divergent Evolution of Astigmatic Mites and Household Pest Adaptations.</title>
        <authorList>
            <person name="Xiong Q."/>
            <person name="Wan A.T."/>
            <person name="Liu X."/>
            <person name="Fung C.S."/>
            <person name="Xiao X."/>
            <person name="Malainual N."/>
            <person name="Hou J."/>
            <person name="Wang L."/>
            <person name="Wang M."/>
            <person name="Yang K.Y."/>
            <person name="Cui Y."/>
            <person name="Leung E.L."/>
            <person name="Nong W."/>
            <person name="Shin S.K."/>
            <person name="Au S.W."/>
            <person name="Jeong K.Y."/>
            <person name="Chew F.T."/>
            <person name="Hui J.H."/>
            <person name="Leung T.F."/>
            <person name="Tungtrongchitr A."/>
            <person name="Zhong N."/>
            <person name="Liu Z."/>
            <person name="Tsui S.K."/>
        </authorList>
    </citation>
    <scope>NUCLEOTIDE SEQUENCE [LARGE SCALE GENOMIC DNA]</scope>
    <source>
        <strain evidence="1">Derp</strain>
    </source>
</reference>
<dbReference type="EMBL" id="NJHN03000054">
    <property type="protein sequence ID" value="KAH9419800.1"/>
    <property type="molecule type" value="Genomic_DNA"/>
</dbReference>
<dbReference type="Proteomes" id="UP000887458">
    <property type="component" value="Unassembled WGS sequence"/>
</dbReference>
<accession>A0ABQ8JBM3</accession>
<reference evidence="1 2" key="1">
    <citation type="journal article" date="2018" name="J. Allergy Clin. Immunol.">
        <title>High-quality assembly of Dermatophagoides pteronyssinus genome and transcriptome reveals a wide range of novel allergens.</title>
        <authorList>
            <person name="Liu X.Y."/>
            <person name="Yang K.Y."/>
            <person name="Wang M.Q."/>
            <person name="Kwok J.S."/>
            <person name="Zeng X."/>
            <person name="Yang Z."/>
            <person name="Xiao X.J."/>
            <person name="Lau C.P."/>
            <person name="Li Y."/>
            <person name="Huang Z.M."/>
            <person name="Ba J.G."/>
            <person name="Yim A.K."/>
            <person name="Ouyang C.Y."/>
            <person name="Ngai S.M."/>
            <person name="Chan T.F."/>
            <person name="Leung E.L."/>
            <person name="Liu L."/>
            <person name="Liu Z.G."/>
            <person name="Tsui S.K."/>
        </authorList>
    </citation>
    <scope>NUCLEOTIDE SEQUENCE [LARGE SCALE GENOMIC DNA]</scope>
    <source>
        <strain evidence="1">Derp</strain>
    </source>
</reference>
<comment type="caution">
    <text evidence="1">The sequence shown here is derived from an EMBL/GenBank/DDBJ whole genome shotgun (WGS) entry which is preliminary data.</text>
</comment>
<gene>
    <name evidence="1" type="ORF">DERP_001631</name>
</gene>
<keyword evidence="2" id="KW-1185">Reference proteome</keyword>
<organism evidence="1 2">
    <name type="scientific">Dermatophagoides pteronyssinus</name>
    <name type="common">European house dust mite</name>
    <dbReference type="NCBI Taxonomy" id="6956"/>
    <lineage>
        <taxon>Eukaryota</taxon>
        <taxon>Metazoa</taxon>
        <taxon>Ecdysozoa</taxon>
        <taxon>Arthropoda</taxon>
        <taxon>Chelicerata</taxon>
        <taxon>Arachnida</taxon>
        <taxon>Acari</taxon>
        <taxon>Acariformes</taxon>
        <taxon>Sarcoptiformes</taxon>
        <taxon>Astigmata</taxon>
        <taxon>Psoroptidia</taxon>
        <taxon>Analgoidea</taxon>
        <taxon>Pyroglyphidae</taxon>
        <taxon>Dermatophagoidinae</taxon>
        <taxon>Dermatophagoides</taxon>
    </lineage>
</organism>
<name>A0ABQ8JBM3_DERPT</name>
<proteinExistence type="predicted"/>
<evidence type="ECO:0000313" key="1">
    <source>
        <dbReference type="EMBL" id="KAH9419800.1"/>
    </source>
</evidence>
<sequence>MIIYFQRQKKGRMDSTSKSNETTFVNNIEIHVKSIERILLSMSQKFHKQKRIYIPIRIIWESKDKCEKKGSCSFVDILLL</sequence>
<evidence type="ECO:0000313" key="2">
    <source>
        <dbReference type="Proteomes" id="UP000887458"/>
    </source>
</evidence>